<keyword evidence="3" id="KW-1003">Cell membrane</keyword>
<evidence type="ECO:0000256" key="1">
    <source>
        <dbReference type="ARBA" id="ARBA00004429"/>
    </source>
</evidence>
<protein>
    <submittedName>
        <fullName evidence="10">MFS transporter</fullName>
    </submittedName>
</protein>
<evidence type="ECO:0000256" key="5">
    <source>
        <dbReference type="ARBA" id="ARBA00022692"/>
    </source>
</evidence>
<keyword evidence="2" id="KW-0813">Transport</keyword>
<dbReference type="PANTHER" id="PTHR23522:SF10">
    <property type="entry name" value="3-PHENYLPROPIONIC ACID TRANSPORTER-RELATED"/>
    <property type="match status" value="1"/>
</dbReference>
<reference evidence="11" key="1">
    <citation type="journal article" date="2019" name="Int. J. Syst. Evol. Microbiol.">
        <title>The Global Catalogue of Microorganisms (GCM) 10K type strain sequencing project: providing services to taxonomists for standard genome sequencing and annotation.</title>
        <authorList>
            <consortium name="The Broad Institute Genomics Platform"/>
            <consortium name="The Broad Institute Genome Sequencing Center for Infectious Disease"/>
            <person name="Wu L."/>
            <person name="Ma J."/>
        </authorList>
    </citation>
    <scope>NUCLEOTIDE SEQUENCE [LARGE SCALE GENOMIC DNA]</scope>
    <source>
        <strain evidence="11">CCUG 61889</strain>
    </source>
</reference>
<comment type="caution">
    <text evidence="10">The sequence shown here is derived from an EMBL/GenBank/DDBJ whole genome shotgun (WGS) entry which is preliminary data.</text>
</comment>
<evidence type="ECO:0000256" key="7">
    <source>
        <dbReference type="ARBA" id="ARBA00023136"/>
    </source>
</evidence>
<dbReference type="InterPro" id="IPR024989">
    <property type="entry name" value="MFS_assoc_dom"/>
</dbReference>
<dbReference type="Gene3D" id="1.20.1250.20">
    <property type="entry name" value="MFS general substrate transporter like domains"/>
    <property type="match status" value="2"/>
</dbReference>
<feature type="transmembrane region" description="Helical" evidence="8">
    <location>
        <begin position="138"/>
        <end position="155"/>
    </location>
</feature>
<keyword evidence="4" id="KW-0997">Cell inner membrane</keyword>
<proteinExistence type="predicted"/>
<organism evidence="10 11">
    <name type="scientific">Bacillus songklensis</name>
    <dbReference type="NCBI Taxonomy" id="1069116"/>
    <lineage>
        <taxon>Bacteria</taxon>
        <taxon>Bacillati</taxon>
        <taxon>Bacillota</taxon>
        <taxon>Bacilli</taxon>
        <taxon>Bacillales</taxon>
        <taxon>Bacillaceae</taxon>
        <taxon>Bacillus</taxon>
    </lineage>
</organism>
<feature type="domain" description="Major facilitator superfamily associated" evidence="9">
    <location>
        <begin position="4"/>
        <end position="336"/>
    </location>
</feature>
<feature type="transmembrane region" description="Helical" evidence="8">
    <location>
        <begin position="332"/>
        <end position="352"/>
    </location>
</feature>
<dbReference type="EMBL" id="JBHRZT010000052">
    <property type="protein sequence ID" value="MFC3884613.1"/>
    <property type="molecule type" value="Genomic_DNA"/>
</dbReference>
<keyword evidence="7 8" id="KW-0472">Membrane</keyword>
<feature type="transmembrane region" description="Helical" evidence="8">
    <location>
        <begin position="213"/>
        <end position="235"/>
    </location>
</feature>
<evidence type="ECO:0000313" key="10">
    <source>
        <dbReference type="EMBL" id="MFC3884613.1"/>
    </source>
</evidence>
<feature type="transmembrane region" description="Helical" evidence="8">
    <location>
        <begin position="113"/>
        <end position="132"/>
    </location>
</feature>
<dbReference type="SUPFAM" id="SSF103473">
    <property type="entry name" value="MFS general substrate transporter"/>
    <property type="match status" value="1"/>
</dbReference>
<dbReference type="PIRSF" id="PIRSF004925">
    <property type="entry name" value="HcaT"/>
    <property type="match status" value="1"/>
</dbReference>
<dbReference type="PANTHER" id="PTHR23522">
    <property type="entry name" value="BLL5896 PROTEIN"/>
    <property type="match status" value="1"/>
</dbReference>
<name>A0ABV8B2V0_9BACI</name>
<accession>A0ABV8B2V0</accession>
<dbReference type="Proteomes" id="UP001595752">
    <property type="component" value="Unassembled WGS sequence"/>
</dbReference>
<feature type="transmembrane region" description="Helical" evidence="8">
    <location>
        <begin position="50"/>
        <end position="68"/>
    </location>
</feature>
<feature type="transmembrane region" description="Helical" evidence="8">
    <location>
        <begin position="167"/>
        <end position="193"/>
    </location>
</feature>
<feature type="transmembrane region" description="Helical" evidence="8">
    <location>
        <begin position="20"/>
        <end position="38"/>
    </location>
</feature>
<feature type="transmembrane region" description="Helical" evidence="8">
    <location>
        <begin position="74"/>
        <end position="92"/>
    </location>
</feature>
<evidence type="ECO:0000259" key="9">
    <source>
        <dbReference type="Pfam" id="PF12832"/>
    </source>
</evidence>
<keyword evidence="5 8" id="KW-0812">Transmembrane</keyword>
<evidence type="ECO:0000256" key="8">
    <source>
        <dbReference type="SAM" id="Phobius"/>
    </source>
</evidence>
<keyword evidence="11" id="KW-1185">Reference proteome</keyword>
<keyword evidence="6 8" id="KW-1133">Transmembrane helix</keyword>
<evidence type="ECO:0000256" key="6">
    <source>
        <dbReference type="ARBA" id="ARBA00022989"/>
    </source>
</evidence>
<evidence type="ECO:0000313" key="11">
    <source>
        <dbReference type="Proteomes" id="UP001595752"/>
    </source>
</evidence>
<feature type="transmembrane region" description="Helical" evidence="8">
    <location>
        <begin position="268"/>
        <end position="290"/>
    </location>
</feature>
<feature type="transmembrane region" description="Helical" evidence="8">
    <location>
        <begin position="242"/>
        <end position="262"/>
    </location>
</feature>
<comment type="subcellular location">
    <subcellularLocation>
        <location evidence="1">Cell inner membrane</location>
        <topology evidence="1">Multi-pass membrane protein</topology>
    </subcellularLocation>
</comment>
<evidence type="ECO:0000256" key="4">
    <source>
        <dbReference type="ARBA" id="ARBA00022519"/>
    </source>
</evidence>
<sequence>MTNFLPLYFQEQGLTATKIGWLMAVGPFTSLFAQPFWGYMSDKYKTIKKMMLICLVGVIISSIILFQMGSFLTLLFLCGVFFSFMAPIGALGDSLAQRTSQFIGTAFGTIRMWGSIGFAVTSLIGGHILSRIGIDNLLYPYLVFALIAFGLVWKVSDVNAAAKPINLKGAVSVIFQSRFILFLFFIMFVTIAHRTNDSFLGIYIKQLGGSESLIGLAWFVGVAVEAVVFLLSPYWMRFLNEITYIVVASGLYGLRWLLFSFAETPSHVILLQSMHGITFGIFYLCAFQFVTKLLPEEFRATGQLFFISAFFGLSGIIGSLGGGMVLDHFGGAALYKLLSYFAFAGCIGLITYKTYSRKKSVCQAKHVYEKSI</sequence>
<evidence type="ECO:0000256" key="3">
    <source>
        <dbReference type="ARBA" id="ARBA00022475"/>
    </source>
</evidence>
<feature type="transmembrane region" description="Helical" evidence="8">
    <location>
        <begin position="302"/>
        <end position="326"/>
    </location>
</feature>
<dbReference type="InterPro" id="IPR026032">
    <property type="entry name" value="HcaT-like"/>
</dbReference>
<gene>
    <name evidence="10" type="ORF">ACFOU2_14365</name>
</gene>
<dbReference type="InterPro" id="IPR036259">
    <property type="entry name" value="MFS_trans_sf"/>
</dbReference>
<dbReference type="Pfam" id="PF12832">
    <property type="entry name" value="MFS_1_like"/>
    <property type="match status" value="1"/>
</dbReference>
<evidence type="ECO:0000256" key="2">
    <source>
        <dbReference type="ARBA" id="ARBA00022448"/>
    </source>
</evidence>